<dbReference type="PANTHER" id="PTHR36193">
    <property type="entry name" value="PHISTB DOMAIN-CONTAINING RESA-LIKE PROTEIN 1"/>
    <property type="match status" value="1"/>
</dbReference>
<organism evidence="3 6">
    <name type="scientific">Plasmodium ovale curtisi</name>
    <dbReference type="NCBI Taxonomy" id="864141"/>
    <lineage>
        <taxon>Eukaryota</taxon>
        <taxon>Sar</taxon>
        <taxon>Alveolata</taxon>
        <taxon>Apicomplexa</taxon>
        <taxon>Aconoidasida</taxon>
        <taxon>Haemosporida</taxon>
        <taxon>Plasmodiidae</taxon>
        <taxon>Plasmodium</taxon>
        <taxon>Plasmodium (Plasmodium)</taxon>
    </lineage>
</organism>
<reference evidence="5 6" key="1">
    <citation type="submission" date="2016-05" db="EMBL/GenBank/DDBJ databases">
        <authorList>
            <person name="Naeem Raeece"/>
        </authorList>
    </citation>
    <scope>NUCLEOTIDE SEQUENCE [LARGE SCALE GENOMIC DNA]</scope>
</reference>
<evidence type="ECO:0000313" key="4">
    <source>
        <dbReference type="EMBL" id="SBS81161.1"/>
    </source>
</evidence>
<dbReference type="Proteomes" id="UP000078560">
    <property type="component" value="Unassembled WGS sequence"/>
</dbReference>
<gene>
    <name evidence="4" type="ORF">POVCU1_004910</name>
    <name evidence="3" type="ORF">POVCU2_0005590</name>
</gene>
<dbReference type="EMBL" id="FLQU01000081">
    <property type="protein sequence ID" value="SBS80482.1"/>
    <property type="molecule type" value="Genomic_DNA"/>
</dbReference>
<reference evidence="3" key="2">
    <citation type="submission" date="2016-05" db="EMBL/GenBank/DDBJ databases">
        <authorList>
            <person name="Lavstsen T."/>
            <person name="Jespersen J.S."/>
        </authorList>
    </citation>
    <scope>NUCLEOTIDE SEQUENCE [LARGE SCALE GENOMIC DNA]</scope>
</reference>
<evidence type="ECO:0000313" key="3">
    <source>
        <dbReference type="EMBL" id="SBS80482.1"/>
    </source>
</evidence>
<evidence type="ECO:0000313" key="5">
    <source>
        <dbReference type="Proteomes" id="UP000078546"/>
    </source>
</evidence>
<evidence type="ECO:0000256" key="1">
    <source>
        <dbReference type="SAM" id="SignalP"/>
    </source>
</evidence>
<name>A0A1A8VLG9_PLAOA</name>
<feature type="chain" id="PRO_5015059514" description="Plasmodium RESA N-terminal domain-containing protein" evidence="1">
    <location>
        <begin position="27"/>
        <end position="324"/>
    </location>
</feature>
<dbReference type="PANTHER" id="PTHR36193:SF23">
    <property type="entry name" value="PHISTB DOMAIN-CONTAINING RESA-LIKE PROTEIN 1"/>
    <property type="match status" value="1"/>
</dbReference>
<protein>
    <recommendedName>
        <fullName evidence="2">Plasmodium RESA N-terminal domain-containing protein</fullName>
    </recommendedName>
</protein>
<sequence length="324" mass="38632">MEPLKALPLVLSCLLFMMQLFPITEGNAYFHMMLQRRDNVRNLSQFYQPLQSQPDTDLKSDALNYKQLAVRSKLEKKFLNSNEYLLRLRKKMNMYISEDKKDKIGSSQIKCRSKENFKASLKLSEEELKKKIDSFYFFVAKKDMYMSWHSIYDQRRCVYIHMMEKIWDKCVAFTEKKNIPKNVLFKVWWKAYADLIGELEIFDSTSLCKFYDLYFRDKCARCNFIQLLNENKKGWRDITTKMKNNLSKMVGSGEIVACECVSTYESTENKKTGENHLFRFFKISEVDDYNYNLFQNVKIYDSPSLYSFIRNAKFLSSKHMRNAL</sequence>
<dbReference type="AlphaFoldDB" id="A0A1A8VLG9"/>
<keyword evidence="1" id="KW-0732">Signal</keyword>
<dbReference type="InterPro" id="IPR019111">
    <property type="entry name" value="PRESA_N"/>
</dbReference>
<dbReference type="Gene3D" id="6.10.280.180">
    <property type="entry name" value="Plasmodium RESA, N-terminal helical domain"/>
    <property type="match status" value="1"/>
</dbReference>
<dbReference type="Proteomes" id="UP000078546">
    <property type="component" value="Unassembled WGS sequence"/>
</dbReference>
<feature type="domain" description="Plasmodium RESA N-terminal" evidence="2">
    <location>
        <begin position="122"/>
        <end position="244"/>
    </location>
</feature>
<dbReference type="EMBL" id="FLQV01000095">
    <property type="protein sequence ID" value="SBS81161.1"/>
    <property type="molecule type" value="Genomic_DNA"/>
</dbReference>
<dbReference type="InterPro" id="IPR044885">
    <property type="entry name" value="PRESA_N_sf"/>
</dbReference>
<feature type="signal peptide" evidence="1">
    <location>
        <begin position="1"/>
        <end position="26"/>
    </location>
</feature>
<proteinExistence type="predicted"/>
<accession>A0A1A8VLG9</accession>
<evidence type="ECO:0000259" key="2">
    <source>
        <dbReference type="Pfam" id="PF09687"/>
    </source>
</evidence>
<evidence type="ECO:0000313" key="6">
    <source>
        <dbReference type="Proteomes" id="UP000078560"/>
    </source>
</evidence>
<dbReference type="Pfam" id="PF09687">
    <property type="entry name" value="PRESAN"/>
    <property type="match status" value="1"/>
</dbReference>